<protein>
    <submittedName>
        <fullName evidence="1">DUF5076 domain-containing protein</fullName>
    </submittedName>
</protein>
<evidence type="ECO:0000313" key="2">
    <source>
        <dbReference type="Proteomes" id="UP000680348"/>
    </source>
</evidence>
<comment type="caution">
    <text evidence="1">The sequence shown here is derived from an EMBL/GenBank/DDBJ whole genome shotgun (WGS) entry which is preliminary data.</text>
</comment>
<organism evidence="1 2">
    <name type="scientific">Pseudaminobacter soli</name>
    <name type="common">ex Zhang et al. 2022</name>
    <dbReference type="NCBI Taxonomy" id="2831468"/>
    <lineage>
        <taxon>Bacteria</taxon>
        <taxon>Pseudomonadati</taxon>
        <taxon>Pseudomonadota</taxon>
        <taxon>Alphaproteobacteria</taxon>
        <taxon>Hyphomicrobiales</taxon>
        <taxon>Phyllobacteriaceae</taxon>
        <taxon>Pseudaminobacter</taxon>
    </lineage>
</organism>
<dbReference type="Gene3D" id="3.30.2370.10">
    <property type="entry name" value="putative pyruvate dehydrogenase"/>
    <property type="match status" value="1"/>
</dbReference>
<dbReference type="Proteomes" id="UP000680348">
    <property type="component" value="Unassembled WGS sequence"/>
</dbReference>
<evidence type="ECO:0000313" key="1">
    <source>
        <dbReference type="EMBL" id="MBS3651321.1"/>
    </source>
</evidence>
<sequence>MALFGRKASPAAPSSERAPFIQCFRTEDDGLVVRIDPAQVELPAHAGIMVVDIARHLARAMAQYGSACSEHEAMSEIVRLMRAELDDPTDLGSGSIVN</sequence>
<dbReference type="RefSeq" id="WP_188256883.1">
    <property type="nucleotide sequence ID" value="NZ_JABVCF010000013.1"/>
</dbReference>
<gene>
    <name evidence="1" type="ORF">KEU06_22155</name>
</gene>
<name>A0A942IB80_9HYPH</name>
<proteinExistence type="predicted"/>
<dbReference type="Pfam" id="PF16826">
    <property type="entry name" value="DUF5076"/>
    <property type="match status" value="1"/>
</dbReference>
<dbReference type="InterPro" id="IPR031796">
    <property type="entry name" value="DUF5076"/>
</dbReference>
<dbReference type="AlphaFoldDB" id="A0A942IB80"/>
<reference evidence="1" key="1">
    <citation type="submission" date="2021-04" db="EMBL/GenBank/DDBJ databases">
        <title>Pseudaminobacter soli sp. nov., isolated from paddy soil contaminated by heavy metals.</title>
        <authorList>
            <person name="Zhang K."/>
        </authorList>
    </citation>
    <scope>NUCLEOTIDE SEQUENCE</scope>
    <source>
        <strain evidence="1">19-2017</strain>
    </source>
</reference>
<dbReference type="EMBL" id="JAGWCR010000013">
    <property type="protein sequence ID" value="MBS3651321.1"/>
    <property type="molecule type" value="Genomic_DNA"/>
</dbReference>
<accession>A0A942IB80</accession>
<keyword evidence="2" id="KW-1185">Reference proteome</keyword>